<sequence length="80" mass="9325">MELQGQKEFQPVYMCSDSLKAGMIHNTRYKIEHQQFLSIISKKDYAENSLRMSCYSVGIKDNFIILKVGNTGYRDNTYFS</sequence>
<name>A0A0S3T9A5_PHAAN</name>
<dbReference type="AlphaFoldDB" id="A0A0S3T9A5"/>
<keyword evidence="2" id="KW-1185">Reference proteome</keyword>
<protein>
    <submittedName>
        <fullName evidence="1">Uncharacterized protein</fullName>
    </submittedName>
</protein>
<evidence type="ECO:0000313" key="2">
    <source>
        <dbReference type="Proteomes" id="UP000291084"/>
    </source>
</evidence>
<dbReference type="Proteomes" id="UP000291084">
    <property type="component" value="Chromosome 11"/>
</dbReference>
<proteinExistence type="predicted"/>
<gene>
    <name evidence="1" type="primary">Vigan.11G112000</name>
    <name evidence="1" type="ORF">VIGAN_11112000</name>
</gene>
<dbReference type="EMBL" id="AP015044">
    <property type="protein sequence ID" value="BAU01803.1"/>
    <property type="molecule type" value="Genomic_DNA"/>
</dbReference>
<accession>A0A0S3T9A5</accession>
<evidence type="ECO:0000313" key="1">
    <source>
        <dbReference type="EMBL" id="BAU01803.1"/>
    </source>
</evidence>
<reference evidence="1 2" key="1">
    <citation type="journal article" date="2015" name="Sci. Rep.">
        <title>The power of single molecule real-time sequencing technology in the de novo assembly of a eukaryotic genome.</title>
        <authorList>
            <person name="Sakai H."/>
            <person name="Naito K."/>
            <person name="Ogiso-Tanaka E."/>
            <person name="Takahashi Y."/>
            <person name="Iseki K."/>
            <person name="Muto C."/>
            <person name="Satou K."/>
            <person name="Teruya K."/>
            <person name="Shiroma A."/>
            <person name="Shimoji M."/>
            <person name="Hirano T."/>
            <person name="Itoh T."/>
            <person name="Kaga A."/>
            <person name="Tomooka N."/>
        </authorList>
    </citation>
    <scope>NUCLEOTIDE SEQUENCE [LARGE SCALE GENOMIC DNA]</scope>
    <source>
        <strain evidence="2">cv. Shumari</strain>
    </source>
</reference>
<organism evidence="1 2">
    <name type="scientific">Vigna angularis var. angularis</name>
    <dbReference type="NCBI Taxonomy" id="157739"/>
    <lineage>
        <taxon>Eukaryota</taxon>
        <taxon>Viridiplantae</taxon>
        <taxon>Streptophyta</taxon>
        <taxon>Embryophyta</taxon>
        <taxon>Tracheophyta</taxon>
        <taxon>Spermatophyta</taxon>
        <taxon>Magnoliopsida</taxon>
        <taxon>eudicotyledons</taxon>
        <taxon>Gunneridae</taxon>
        <taxon>Pentapetalae</taxon>
        <taxon>rosids</taxon>
        <taxon>fabids</taxon>
        <taxon>Fabales</taxon>
        <taxon>Fabaceae</taxon>
        <taxon>Papilionoideae</taxon>
        <taxon>50 kb inversion clade</taxon>
        <taxon>NPAAA clade</taxon>
        <taxon>indigoferoid/millettioid clade</taxon>
        <taxon>Phaseoleae</taxon>
        <taxon>Vigna</taxon>
    </lineage>
</organism>